<evidence type="ECO:0000313" key="1">
    <source>
        <dbReference type="EMBL" id="KIM59278.1"/>
    </source>
</evidence>
<dbReference type="InParanoid" id="A0A0C2ZBS1"/>
<dbReference type="OrthoDB" id="3042411at2759"/>
<proteinExistence type="predicted"/>
<name>A0A0C2ZBS1_9AGAM</name>
<dbReference type="HOGENOM" id="CLU_1504315_0_0_1"/>
<dbReference type="Proteomes" id="UP000053989">
    <property type="component" value="Unassembled WGS sequence"/>
</dbReference>
<dbReference type="AlphaFoldDB" id="A0A0C2ZBS1"/>
<evidence type="ECO:0000313" key="2">
    <source>
        <dbReference type="Proteomes" id="UP000053989"/>
    </source>
</evidence>
<sequence length="179" mass="20443">MEIDKGQLRGLMKEVKTLILQHLDAHQTYTKQNPKNIDRLKREALQKIPLLRRYEGGWATLVIVRRLFHRRFILKADKLCSSLTSAASQDQRAESSPAHDVRPSPSTLTQFLKPIKPNVFKYLLPLTSAGFVDNNQFQEFLASPLDVKIGFIRHALEERASEKELKAILNAIEKLDGTL</sequence>
<organism evidence="1 2">
    <name type="scientific">Scleroderma citrinum Foug A</name>
    <dbReference type="NCBI Taxonomy" id="1036808"/>
    <lineage>
        <taxon>Eukaryota</taxon>
        <taxon>Fungi</taxon>
        <taxon>Dikarya</taxon>
        <taxon>Basidiomycota</taxon>
        <taxon>Agaricomycotina</taxon>
        <taxon>Agaricomycetes</taxon>
        <taxon>Agaricomycetidae</taxon>
        <taxon>Boletales</taxon>
        <taxon>Sclerodermatineae</taxon>
        <taxon>Sclerodermataceae</taxon>
        <taxon>Scleroderma</taxon>
    </lineage>
</organism>
<dbReference type="EMBL" id="KN822075">
    <property type="protein sequence ID" value="KIM59278.1"/>
    <property type="molecule type" value="Genomic_DNA"/>
</dbReference>
<reference evidence="2" key="2">
    <citation type="submission" date="2015-01" db="EMBL/GenBank/DDBJ databases">
        <title>Evolutionary Origins and Diversification of the Mycorrhizal Mutualists.</title>
        <authorList>
            <consortium name="DOE Joint Genome Institute"/>
            <consortium name="Mycorrhizal Genomics Consortium"/>
            <person name="Kohler A."/>
            <person name="Kuo A."/>
            <person name="Nagy L.G."/>
            <person name="Floudas D."/>
            <person name="Copeland A."/>
            <person name="Barry K.W."/>
            <person name="Cichocki N."/>
            <person name="Veneault-Fourrey C."/>
            <person name="LaButti K."/>
            <person name="Lindquist E.A."/>
            <person name="Lipzen A."/>
            <person name="Lundell T."/>
            <person name="Morin E."/>
            <person name="Murat C."/>
            <person name="Riley R."/>
            <person name="Ohm R."/>
            <person name="Sun H."/>
            <person name="Tunlid A."/>
            <person name="Henrissat B."/>
            <person name="Grigoriev I.V."/>
            <person name="Hibbett D.S."/>
            <person name="Martin F."/>
        </authorList>
    </citation>
    <scope>NUCLEOTIDE SEQUENCE [LARGE SCALE GENOMIC DNA]</scope>
    <source>
        <strain evidence="2">Foug A</strain>
    </source>
</reference>
<reference evidence="1 2" key="1">
    <citation type="submission" date="2014-04" db="EMBL/GenBank/DDBJ databases">
        <authorList>
            <consortium name="DOE Joint Genome Institute"/>
            <person name="Kuo A."/>
            <person name="Kohler A."/>
            <person name="Nagy L.G."/>
            <person name="Floudas D."/>
            <person name="Copeland A."/>
            <person name="Barry K.W."/>
            <person name="Cichocki N."/>
            <person name="Veneault-Fourrey C."/>
            <person name="LaButti K."/>
            <person name="Lindquist E.A."/>
            <person name="Lipzen A."/>
            <person name="Lundell T."/>
            <person name="Morin E."/>
            <person name="Murat C."/>
            <person name="Sun H."/>
            <person name="Tunlid A."/>
            <person name="Henrissat B."/>
            <person name="Grigoriev I.V."/>
            <person name="Hibbett D.S."/>
            <person name="Martin F."/>
            <person name="Nordberg H.P."/>
            <person name="Cantor M.N."/>
            <person name="Hua S.X."/>
        </authorList>
    </citation>
    <scope>NUCLEOTIDE SEQUENCE [LARGE SCALE GENOMIC DNA]</scope>
    <source>
        <strain evidence="1 2">Foug A</strain>
    </source>
</reference>
<accession>A0A0C2ZBS1</accession>
<gene>
    <name evidence="1" type="ORF">SCLCIDRAFT_1217837</name>
</gene>
<keyword evidence="2" id="KW-1185">Reference proteome</keyword>
<protein>
    <submittedName>
        <fullName evidence="1">Uncharacterized protein</fullName>
    </submittedName>
</protein>